<keyword evidence="3" id="KW-1133">Transmembrane helix</keyword>
<proteinExistence type="predicted"/>
<dbReference type="GO" id="GO:0000139">
    <property type="term" value="C:Golgi membrane"/>
    <property type="evidence" value="ECO:0007669"/>
    <property type="project" value="UniProtKB-SubCell"/>
</dbReference>
<accession>A0A6A3BYJ6</accession>
<dbReference type="InterPro" id="IPR006514">
    <property type="entry name" value="IRX15/GXM/AGM"/>
</dbReference>
<dbReference type="GO" id="GO:0016853">
    <property type="term" value="F:isomerase activity"/>
    <property type="evidence" value="ECO:0007669"/>
    <property type="project" value="UniProtKB-KW"/>
</dbReference>
<dbReference type="Pfam" id="PF21729">
    <property type="entry name" value="IRX15_IRX15L_GXM"/>
    <property type="match status" value="1"/>
</dbReference>
<evidence type="ECO:0000256" key="5">
    <source>
        <dbReference type="ARBA" id="ARBA00023136"/>
    </source>
</evidence>
<organism evidence="6 7">
    <name type="scientific">Hibiscus syriacus</name>
    <name type="common">Rose of Sharon</name>
    <dbReference type="NCBI Taxonomy" id="106335"/>
    <lineage>
        <taxon>Eukaryota</taxon>
        <taxon>Viridiplantae</taxon>
        <taxon>Streptophyta</taxon>
        <taxon>Embryophyta</taxon>
        <taxon>Tracheophyta</taxon>
        <taxon>Spermatophyta</taxon>
        <taxon>Magnoliopsida</taxon>
        <taxon>eudicotyledons</taxon>
        <taxon>Gunneridae</taxon>
        <taxon>Pentapetalae</taxon>
        <taxon>rosids</taxon>
        <taxon>malvids</taxon>
        <taxon>Malvales</taxon>
        <taxon>Malvaceae</taxon>
        <taxon>Malvoideae</taxon>
        <taxon>Hibiscus</taxon>
    </lineage>
</organism>
<evidence type="ECO:0000256" key="2">
    <source>
        <dbReference type="ARBA" id="ARBA00022692"/>
    </source>
</evidence>
<reference evidence="6" key="1">
    <citation type="submission" date="2019-09" db="EMBL/GenBank/DDBJ databases">
        <title>Draft genome information of white flower Hibiscus syriacus.</title>
        <authorList>
            <person name="Kim Y.-M."/>
        </authorList>
    </citation>
    <scope>NUCLEOTIDE SEQUENCE [LARGE SCALE GENOMIC DNA]</scope>
    <source>
        <strain evidence="6">YM2019G1</strain>
    </source>
</reference>
<dbReference type="PANTHER" id="PTHR31444">
    <property type="entry name" value="OS11G0490100 PROTEIN"/>
    <property type="match status" value="1"/>
</dbReference>
<keyword evidence="4" id="KW-0333">Golgi apparatus</keyword>
<evidence type="ECO:0000313" key="7">
    <source>
        <dbReference type="Proteomes" id="UP000436088"/>
    </source>
</evidence>
<comment type="subcellular location">
    <subcellularLocation>
        <location evidence="1">Golgi apparatus membrane</location>
        <topology evidence="1">Single-pass membrane protein</topology>
    </subcellularLocation>
</comment>
<keyword evidence="2" id="KW-0812">Transmembrane</keyword>
<gene>
    <name evidence="6" type="ORF">F3Y22_tig00015152pilonHSYRG00018</name>
</gene>
<dbReference type="AlphaFoldDB" id="A0A6A3BYJ6"/>
<evidence type="ECO:0000256" key="4">
    <source>
        <dbReference type="ARBA" id="ARBA00023034"/>
    </source>
</evidence>
<evidence type="ECO:0000256" key="3">
    <source>
        <dbReference type="ARBA" id="ARBA00022989"/>
    </source>
</evidence>
<dbReference type="Proteomes" id="UP000436088">
    <property type="component" value="Unassembled WGS sequence"/>
</dbReference>
<dbReference type="NCBIfam" id="TIGR01627">
    <property type="entry name" value="A_thal_3515"/>
    <property type="match status" value="1"/>
</dbReference>
<dbReference type="EMBL" id="VEPZ02000601">
    <property type="protein sequence ID" value="KAE8721756.1"/>
    <property type="molecule type" value="Genomic_DNA"/>
</dbReference>
<keyword evidence="5" id="KW-0472">Membrane</keyword>
<evidence type="ECO:0000313" key="6">
    <source>
        <dbReference type="EMBL" id="KAE8721756.1"/>
    </source>
</evidence>
<name>A0A6A3BYJ6_HIBSY</name>
<comment type="caution">
    <text evidence="6">The sequence shown here is derived from an EMBL/GenBank/DDBJ whole genome shotgun (WGS) entry which is preliminary data.</text>
</comment>
<sequence length="273" mass="30444">MKFPARKLLPALIFILSCFSVLRLLKLAITYSDTWSRTAALSSSLGRECSSPSECSKIRLNAANETLLTPKELMLVSNLITSKAPCNLLVFGLQSQYLDLASMNAGGITLFLEDDLYRISKIKSDSNRTRIYKVKYQVPAKKAYKLLKHARGNPACNPSINLLQQSSCKLALTDLPKQVYELKWDVVVVDGPIGDTPDAQGRMSTIYTASMLARAAGNTTNVMVHDVHRTIEKWFSWEFLCEENMVSAKGKLWNFRIAGESNSTSFCSSTWLI</sequence>
<protein>
    <submittedName>
        <fullName evidence="6">1-deoxy-D-xylulose 5-phosphate reductoisomerase</fullName>
    </submittedName>
</protein>
<dbReference type="PROSITE" id="PS51257">
    <property type="entry name" value="PROKAR_LIPOPROTEIN"/>
    <property type="match status" value="1"/>
</dbReference>
<dbReference type="GO" id="GO:0045492">
    <property type="term" value="P:xylan biosynthetic process"/>
    <property type="evidence" value="ECO:0007669"/>
    <property type="project" value="InterPro"/>
</dbReference>
<keyword evidence="7" id="KW-1185">Reference proteome</keyword>
<evidence type="ECO:0000256" key="1">
    <source>
        <dbReference type="ARBA" id="ARBA00004194"/>
    </source>
</evidence>
<dbReference type="OrthoDB" id="1896682at2759"/>